<dbReference type="Proteomes" id="UP001515943">
    <property type="component" value="Unassembled WGS sequence"/>
</dbReference>
<dbReference type="RefSeq" id="WP_167979255.1">
    <property type="nucleotide sequence ID" value="NZ_VSRL01000269.1"/>
</dbReference>
<reference evidence="1 2" key="1">
    <citation type="submission" date="2019-08" db="EMBL/GenBank/DDBJ databases">
        <title>Lentzea from Indian Himalayas.</title>
        <authorList>
            <person name="Mandal S."/>
            <person name="Mallick Gupta A."/>
            <person name="Maiti P.K."/>
            <person name="Sarkar J."/>
            <person name="Mandal S."/>
        </authorList>
    </citation>
    <scope>NUCLEOTIDE SEQUENCE [LARGE SCALE GENOMIC DNA]</scope>
    <source>
        <strain evidence="1 2">PSKA42</strain>
    </source>
</reference>
<gene>
    <name evidence="1" type="ORF">FXN61_40275</name>
</gene>
<accession>A0ABX1FUB4</accession>
<sequence length="441" mass="46524">MPPNPPPSSLLDPREGIVQADITASFTGFQRALGVPATEPPEELLHAEGFTPLELHCLALDAAITGEAAQTLEDACAHLSRLELAHWRTTVSDAGLGFADDKITLALALALPALFPVGDQLGVLLDALPAFNAKKYDLRRTAEILSDVFPLEPIAYELAQEALSAYGEPDRGADVLVDALRAVAPSDRQRAVEVLCRLSDVPDDIAAQAADMALSQALTSDPDGFLPAAALATNSMNSTRLVELLELAFPAASYEVAVEAYLSLPRHDSPHAPAAARIALDLFTRNSSEASQPAPEHTTSALLDLDLATRMLDAQRPDEAAAFAQRAAENADTEPVRARSLIILSRAVAVLGHARDARDWADEAVAIARPLGDDVLLTDALQTVVAGNHAVKDYHRAAAASLEAVELTRKGSAEDHAIALSLACAAHTDAGEPERAAEFAA</sequence>
<comment type="caution">
    <text evidence="1">The sequence shown here is derived from an EMBL/GenBank/DDBJ whole genome shotgun (WGS) entry which is preliminary data.</text>
</comment>
<dbReference type="InterPro" id="IPR011990">
    <property type="entry name" value="TPR-like_helical_dom_sf"/>
</dbReference>
<feature type="non-terminal residue" evidence="1">
    <location>
        <position position="441"/>
    </location>
</feature>
<evidence type="ECO:0000313" key="1">
    <source>
        <dbReference type="EMBL" id="NKE62634.1"/>
    </source>
</evidence>
<dbReference type="EMBL" id="VSRL01000269">
    <property type="protein sequence ID" value="NKE62634.1"/>
    <property type="molecule type" value="Genomic_DNA"/>
</dbReference>
<dbReference type="SUPFAM" id="SSF48452">
    <property type="entry name" value="TPR-like"/>
    <property type="match status" value="1"/>
</dbReference>
<dbReference type="Gene3D" id="1.25.40.10">
    <property type="entry name" value="Tetratricopeptide repeat domain"/>
    <property type="match status" value="1"/>
</dbReference>
<organism evidence="1 2">
    <name type="scientific">Lentzea indica</name>
    <dbReference type="NCBI Taxonomy" id="2604800"/>
    <lineage>
        <taxon>Bacteria</taxon>
        <taxon>Bacillati</taxon>
        <taxon>Actinomycetota</taxon>
        <taxon>Actinomycetes</taxon>
        <taxon>Pseudonocardiales</taxon>
        <taxon>Pseudonocardiaceae</taxon>
        <taxon>Lentzea</taxon>
    </lineage>
</organism>
<name>A0ABX1FUB4_9PSEU</name>
<evidence type="ECO:0008006" key="3">
    <source>
        <dbReference type="Google" id="ProtNLM"/>
    </source>
</evidence>
<proteinExistence type="predicted"/>
<protein>
    <recommendedName>
        <fullName evidence="3">Tetratricopeptide repeat-containing protein</fullName>
    </recommendedName>
</protein>
<keyword evidence="2" id="KW-1185">Reference proteome</keyword>
<evidence type="ECO:0000313" key="2">
    <source>
        <dbReference type="Proteomes" id="UP001515943"/>
    </source>
</evidence>